<evidence type="ECO:0000256" key="1">
    <source>
        <dbReference type="SAM" id="MobiDB-lite"/>
    </source>
</evidence>
<reference evidence="2" key="1">
    <citation type="submission" date="2020-07" db="EMBL/GenBank/DDBJ databases">
        <authorList>
            <person name="Nieuwenhuis M."/>
            <person name="Van De Peppel L.J.J."/>
        </authorList>
    </citation>
    <scope>NUCLEOTIDE SEQUENCE</scope>
    <source>
        <strain evidence="2">AP01</strain>
        <tissue evidence="2">Mycelium</tissue>
    </source>
</reference>
<protein>
    <submittedName>
        <fullName evidence="2">Uncharacterized protein</fullName>
    </submittedName>
</protein>
<keyword evidence="3" id="KW-1185">Reference proteome</keyword>
<name>A0A9P7FLQ4_9AGAR</name>
<dbReference type="AlphaFoldDB" id="A0A9P7FLQ4"/>
<dbReference type="EMBL" id="JABCKV010006866">
    <property type="protein sequence ID" value="KAG5633110.1"/>
    <property type="molecule type" value="Genomic_DNA"/>
</dbReference>
<comment type="caution">
    <text evidence="2">The sequence shown here is derived from an EMBL/GenBank/DDBJ whole genome shotgun (WGS) entry which is preliminary data.</text>
</comment>
<organism evidence="2 3">
    <name type="scientific">Asterophora parasitica</name>
    <dbReference type="NCBI Taxonomy" id="117018"/>
    <lineage>
        <taxon>Eukaryota</taxon>
        <taxon>Fungi</taxon>
        <taxon>Dikarya</taxon>
        <taxon>Basidiomycota</taxon>
        <taxon>Agaricomycotina</taxon>
        <taxon>Agaricomycetes</taxon>
        <taxon>Agaricomycetidae</taxon>
        <taxon>Agaricales</taxon>
        <taxon>Tricholomatineae</taxon>
        <taxon>Lyophyllaceae</taxon>
        <taxon>Asterophora</taxon>
    </lineage>
</organism>
<feature type="region of interest" description="Disordered" evidence="1">
    <location>
        <begin position="1"/>
        <end position="33"/>
    </location>
</feature>
<feature type="non-terminal residue" evidence="2">
    <location>
        <position position="1"/>
    </location>
</feature>
<evidence type="ECO:0000313" key="2">
    <source>
        <dbReference type="EMBL" id="KAG5633110.1"/>
    </source>
</evidence>
<gene>
    <name evidence="2" type="ORF">DXG03_008344</name>
</gene>
<sequence length="64" mass="7441">WSQTATACRTLSGTTTSAGRSRHSSSARRCSSIISRRQRRRLGMCWRLRGRRMRRRSVRGRQSC</sequence>
<dbReference type="Proteomes" id="UP000775547">
    <property type="component" value="Unassembled WGS sequence"/>
</dbReference>
<accession>A0A9P7FLQ4</accession>
<feature type="compositionally biased region" description="Low complexity" evidence="1">
    <location>
        <begin position="9"/>
        <end position="19"/>
    </location>
</feature>
<feature type="non-terminal residue" evidence="2">
    <location>
        <position position="64"/>
    </location>
</feature>
<evidence type="ECO:0000313" key="3">
    <source>
        <dbReference type="Proteomes" id="UP000775547"/>
    </source>
</evidence>
<reference evidence="2" key="2">
    <citation type="submission" date="2021-10" db="EMBL/GenBank/DDBJ databases">
        <title>Phylogenomics reveals ancestral predisposition of the termite-cultivated fungus Termitomyces towards a domesticated lifestyle.</title>
        <authorList>
            <person name="Auxier B."/>
            <person name="Grum-Grzhimaylo A."/>
            <person name="Cardenas M.E."/>
            <person name="Lodge J.D."/>
            <person name="Laessoe T."/>
            <person name="Pedersen O."/>
            <person name="Smith M.E."/>
            <person name="Kuyper T.W."/>
            <person name="Franco-Molano E.A."/>
            <person name="Baroni T.J."/>
            <person name="Aanen D.K."/>
        </authorList>
    </citation>
    <scope>NUCLEOTIDE SEQUENCE</scope>
    <source>
        <strain evidence="2">AP01</strain>
        <tissue evidence="2">Mycelium</tissue>
    </source>
</reference>
<proteinExistence type="predicted"/>